<proteinExistence type="predicted"/>
<name>A0A0B0P020_GOSAR</name>
<dbReference type="AlphaFoldDB" id="A0A0B0P020"/>
<sequence>MKRRDSGPELKGEVKRRVCCRVKLLETLGFPDLV</sequence>
<keyword evidence="2" id="KW-1185">Reference proteome</keyword>
<reference evidence="2" key="1">
    <citation type="submission" date="2014-09" db="EMBL/GenBank/DDBJ databases">
        <authorList>
            <person name="Mudge J."/>
            <person name="Ramaraj T."/>
            <person name="Lindquist I.E."/>
            <person name="Bharti A.K."/>
            <person name="Sundararajan A."/>
            <person name="Cameron C.T."/>
            <person name="Woodward J.E."/>
            <person name="May G.D."/>
            <person name="Brubaker C."/>
            <person name="Broadhvest J."/>
            <person name="Wilkins T.A."/>
        </authorList>
    </citation>
    <scope>NUCLEOTIDE SEQUENCE</scope>
    <source>
        <strain evidence="2">cv. AKA8401</strain>
    </source>
</reference>
<evidence type="ECO:0000313" key="1">
    <source>
        <dbReference type="EMBL" id="KHG16686.1"/>
    </source>
</evidence>
<protein>
    <submittedName>
        <fullName evidence="1">Uncharacterized protein</fullName>
    </submittedName>
</protein>
<evidence type="ECO:0000313" key="2">
    <source>
        <dbReference type="Proteomes" id="UP000032142"/>
    </source>
</evidence>
<gene>
    <name evidence="1" type="ORF">F383_23611</name>
</gene>
<accession>A0A0B0P020</accession>
<dbReference type="Proteomes" id="UP000032142">
    <property type="component" value="Unassembled WGS sequence"/>
</dbReference>
<organism evidence="1 2">
    <name type="scientific">Gossypium arboreum</name>
    <name type="common">Tree cotton</name>
    <name type="synonym">Gossypium nanking</name>
    <dbReference type="NCBI Taxonomy" id="29729"/>
    <lineage>
        <taxon>Eukaryota</taxon>
        <taxon>Viridiplantae</taxon>
        <taxon>Streptophyta</taxon>
        <taxon>Embryophyta</taxon>
        <taxon>Tracheophyta</taxon>
        <taxon>Spermatophyta</taxon>
        <taxon>Magnoliopsida</taxon>
        <taxon>eudicotyledons</taxon>
        <taxon>Gunneridae</taxon>
        <taxon>Pentapetalae</taxon>
        <taxon>rosids</taxon>
        <taxon>malvids</taxon>
        <taxon>Malvales</taxon>
        <taxon>Malvaceae</taxon>
        <taxon>Malvoideae</taxon>
        <taxon>Gossypium</taxon>
    </lineage>
</organism>
<dbReference type="EMBL" id="KN406732">
    <property type="protein sequence ID" value="KHG16686.1"/>
    <property type="molecule type" value="Genomic_DNA"/>
</dbReference>